<dbReference type="OrthoDB" id="9796786at2"/>
<dbReference type="AlphaFoldDB" id="I0ILU9"/>
<evidence type="ECO:0000313" key="1">
    <source>
        <dbReference type="EMBL" id="BAM06248.1"/>
    </source>
</evidence>
<dbReference type="PATRIC" id="fig|1162668.3.peg.626"/>
<protein>
    <submittedName>
        <fullName evidence="1">Putative transcriptional regulator</fullName>
    </submittedName>
</protein>
<dbReference type="InterPro" id="IPR039060">
    <property type="entry name" value="Antitox_HigA"/>
</dbReference>
<dbReference type="STRING" id="1162668.LFE_0532"/>
<organism evidence="1 2">
    <name type="scientific">Leptospirillum ferrooxidans (strain C2-3)</name>
    <dbReference type="NCBI Taxonomy" id="1162668"/>
    <lineage>
        <taxon>Bacteria</taxon>
        <taxon>Pseudomonadati</taxon>
        <taxon>Nitrospirota</taxon>
        <taxon>Nitrospiria</taxon>
        <taxon>Nitrospirales</taxon>
        <taxon>Nitrospiraceae</taxon>
        <taxon>Leptospirillum</taxon>
    </lineage>
</organism>
<dbReference type="InterPro" id="IPR010982">
    <property type="entry name" value="Lambda_DNA-bd_dom_sf"/>
</dbReference>
<dbReference type="GO" id="GO:0001046">
    <property type="term" value="F:core promoter sequence-specific DNA binding"/>
    <property type="evidence" value="ECO:0007669"/>
    <property type="project" value="TreeGrafter"/>
</dbReference>
<dbReference type="RefSeq" id="WP_014448740.1">
    <property type="nucleotide sequence ID" value="NC_017094.1"/>
</dbReference>
<accession>I0ILU9</accession>
<dbReference type="Proteomes" id="UP000007382">
    <property type="component" value="Chromosome"/>
</dbReference>
<dbReference type="SUPFAM" id="SSF47413">
    <property type="entry name" value="lambda repressor-like DNA-binding domains"/>
    <property type="match status" value="1"/>
</dbReference>
<evidence type="ECO:0000313" key="2">
    <source>
        <dbReference type="Proteomes" id="UP000007382"/>
    </source>
</evidence>
<dbReference type="PANTHER" id="PTHR40455">
    <property type="entry name" value="ANTITOXIN HIGA"/>
    <property type="match status" value="1"/>
</dbReference>
<reference evidence="2" key="2">
    <citation type="submission" date="2012-03" db="EMBL/GenBank/DDBJ databases">
        <title>The complete genome sequence of the pioneer microbe on fresh volcanic deposit, Leptospirillum ferrooxidans strain C2-3.</title>
        <authorList>
            <person name="Fujimura R."/>
            <person name="Sato Y."/>
            <person name="Nishizawa T."/>
            <person name="Nanba K."/>
            <person name="Oshima K."/>
            <person name="Hattori M."/>
            <person name="Kamijo T."/>
            <person name="Ohta H."/>
        </authorList>
    </citation>
    <scope>NUCLEOTIDE SEQUENCE [LARGE SCALE GENOMIC DNA]</scope>
    <source>
        <strain evidence="2">C2-3</strain>
    </source>
</reference>
<dbReference type="GO" id="GO:0006355">
    <property type="term" value="P:regulation of DNA-templated transcription"/>
    <property type="evidence" value="ECO:0007669"/>
    <property type="project" value="InterPro"/>
</dbReference>
<proteinExistence type="predicted"/>
<reference evidence="1 2" key="1">
    <citation type="journal article" date="2012" name="J. Bacteriol.">
        <title>Complete Genome Sequence of Leptospirillum ferrooxidans Strain C2-3, Isolated from a Fresh Volcanic Ash Deposit on the Island of Miyake, Japan.</title>
        <authorList>
            <person name="Fujimura R."/>
            <person name="Sato Y."/>
            <person name="Nishizawa T."/>
            <person name="Oshima K."/>
            <person name="Kim S.-W."/>
            <person name="Hattori M."/>
            <person name="Kamijo T."/>
            <person name="Ohta H."/>
        </authorList>
    </citation>
    <scope>NUCLEOTIDE SEQUENCE [LARGE SCALE GENOMIC DNA]</scope>
    <source>
        <strain evidence="1 2">C2-3</strain>
    </source>
</reference>
<name>I0ILU9_LEPFC</name>
<dbReference type="EMBL" id="AP012342">
    <property type="protein sequence ID" value="BAM06248.1"/>
    <property type="molecule type" value="Genomic_DNA"/>
</dbReference>
<dbReference type="CDD" id="cd00093">
    <property type="entry name" value="HTH_XRE"/>
    <property type="match status" value="1"/>
</dbReference>
<gene>
    <name evidence="1" type="ordered locus">LFE_0532</name>
</gene>
<dbReference type="eggNOG" id="COG5499">
    <property type="taxonomic scope" value="Bacteria"/>
</dbReference>
<dbReference type="KEGG" id="lfc:LFE_0532"/>
<keyword evidence="2" id="KW-1185">Reference proteome</keyword>
<dbReference type="PANTHER" id="PTHR40455:SF1">
    <property type="entry name" value="ANTITOXIN HIGA"/>
    <property type="match status" value="1"/>
</dbReference>
<sequence>MKTTVDIERLVHCWEPLENLFHIRTRDEYENAVKILNMLLDRVMDDQSHPLFGFVETLGTVIEAWEEEHESVPPVSGKEMLRFLMDQHNLRQSDLPEVGSQGVVSEILAGNRSLNLRQIQALARRFGVLKHIFL</sequence>
<dbReference type="HOGENOM" id="CLU_125852_3_1_0"/>
<dbReference type="InterPro" id="IPR001387">
    <property type="entry name" value="Cro/C1-type_HTH"/>
</dbReference>